<reference evidence="1" key="2">
    <citation type="submission" date="2010-07" db="EMBL/GenBank/DDBJ databases">
        <authorList>
            <consortium name="The Broad Institute Genome Sequencing Platform"/>
            <consortium name="Broad Institute Genome Sequencing Center for Infectious Disease"/>
            <person name="Ma L.-J."/>
            <person name="Dead R."/>
            <person name="Young S."/>
            <person name="Zeng Q."/>
            <person name="Koehrsen M."/>
            <person name="Alvarado L."/>
            <person name="Berlin A."/>
            <person name="Chapman S.B."/>
            <person name="Chen Z."/>
            <person name="Freedman E."/>
            <person name="Gellesch M."/>
            <person name="Goldberg J."/>
            <person name="Griggs A."/>
            <person name="Gujja S."/>
            <person name="Heilman E.R."/>
            <person name="Heiman D."/>
            <person name="Hepburn T."/>
            <person name="Howarth C."/>
            <person name="Jen D."/>
            <person name="Larson L."/>
            <person name="Mehta T."/>
            <person name="Neiman D."/>
            <person name="Pearson M."/>
            <person name="Roberts A."/>
            <person name="Saif S."/>
            <person name="Shea T."/>
            <person name="Shenoy N."/>
            <person name="Sisk P."/>
            <person name="Stolte C."/>
            <person name="Sykes S."/>
            <person name="Walk T."/>
            <person name="White J."/>
            <person name="Yandava C."/>
            <person name="Haas B."/>
            <person name="Nusbaum C."/>
            <person name="Birren B."/>
        </authorList>
    </citation>
    <scope>NUCLEOTIDE SEQUENCE</scope>
    <source>
        <strain evidence="1">R3-111a-1</strain>
    </source>
</reference>
<proteinExistence type="predicted"/>
<reference evidence="1" key="3">
    <citation type="submission" date="2010-09" db="EMBL/GenBank/DDBJ databases">
        <title>Annotation of Gaeumannomyces graminis var. tritici R3-111a-1.</title>
        <authorList>
            <consortium name="The Broad Institute Genome Sequencing Platform"/>
            <person name="Ma L.-J."/>
            <person name="Dead R."/>
            <person name="Young S.K."/>
            <person name="Zeng Q."/>
            <person name="Gargeya S."/>
            <person name="Fitzgerald M."/>
            <person name="Haas B."/>
            <person name="Abouelleil A."/>
            <person name="Alvarado L."/>
            <person name="Arachchi H.M."/>
            <person name="Berlin A."/>
            <person name="Brown A."/>
            <person name="Chapman S.B."/>
            <person name="Chen Z."/>
            <person name="Dunbar C."/>
            <person name="Freedman E."/>
            <person name="Gearin G."/>
            <person name="Gellesch M."/>
            <person name="Goldberg J."/>
            <person name="Griggs A."/>
            <person name="Gujja S."/>
            <person name="Heiman D."/>
            <person name="Howarth C."/>
            <person name="Larson L."/>
            <person name="Lui A."/>
            <person name="MacDonald P.J.P."/>
            <person name="Mehta T."/>
            <person name="Montmayeur A."/>
            <person name="Murphy C."/>
            <person name="Neiman D."/>
            <person name="Pearson M."/>
            <person name="Priest M."/>
            <person name="Roberts A."/>
            <person name="Saif S."/>
            <person name="Shea T."/>
            <person name="Shenoy N."/>
            <person name="Sisk P."/>
            <person name="Stolte C."/>
            <person name="Sykes S."/>
            <person name="Yandava C."/>
            <person name="Wortman J."/>
            <person name="Nusbaum C."/>
            <person name="Birren B."/>
        </authorList>
    </citation>
    <scope>NUCLEOTIDE SEQUENCE</scope>
    <source>
        <strain evidence="1">R3-111a-1</strain>
    </source>
</reference>
<dbReference type="EMBL" id="GL385398">
    <property type="protein sequence ID" value="EJT74143.1"/>
    <property type="molecule type" value="Genomic_DNA"/>
</dbReference>
<reference evidence="2" key="5">
    <citation type="submission" date="2018-04" db="UniProtKB">
        <authorList>
            <consortium name="EnsemblFungi"/>
        </authorList>
    </citation>
    <scope>IDENTIFICATION</scope>
    <source>
        <strain evidence="2">R3-111a-1</strain>
    </source>
</reference>
<protein>
    <submittedName>
        <fullName evidence="1 2">Uncharacterized protein</fullName>
    </submittedName>
</protein>
<dbReference type="Proteomes" id="UP000006039">
    <property type="component" value="Unassembled WGS sequence"/>
</dbReference>
<sequence length="119" mass="13253">MFLKRRWGLVARWLWLVAGGWWRWLDGIWRRPIRSAGPGIYLTISLGLNLDRARVFSRYVGSGKPKGDPTQGSPLLCLGCWGMVIGELLRKGGTYAWVGFRLICKGSDNLPASNVPPPG</sequence>
<dbReference type="EnsemblFungi" id="EJT74143">
    <property type="protein sequence ID" value="EJT74143"/>
    <property type="gene ID" value="GGTG_07989"/>
</dbReference>
<dbReference type="AlphaFoldDB" id="J3P3A1"/>
<reference evidence="3" key="1">
    <citation type="submission" date="2010-07" db="EMBL/GenBank/DDBJ databases">
        <title>The genome sequence of Gaeumannomyces graminis var. tritici strain R3-111a-1.</title>
        <authorList>
            <consortium name="The Broad Institute Genome Sequencing Platform"/>
            <person name="Ma L.-J."/>
            <person name="Dead R."/>
            <person name="Young S."/>
            <person name="Zeng Q."/>
            <person name="Koehrsen M."/>
            <person name="Alvarado L."/>
            <person name="Berlin A."/>
            <person name="Chapman S.B."/>
            <person name="Chen Z."/>
            <person name="Freedman E."/>
            <person name="Gellesch M."/>
            <person name="Goldberg J."/>
            <person name="Griggs A."/>
            <person name="Gujja S."/>
            <person name="Heilman E.R."/>
            <person name="Heiman D."/>
            <person name="Hepburn T."/>
            <person name="Howarth C."/>
            <person name="Jen D."/>
            <person name="Larson L."/>
            <person name="Mehta T."/>
            <person name="Neiman D."/>
            <person name="Pearson M."/>
            <person name="Roberts A."/>
            <person name="Saif S."/>
            <person name="Shea T."/>
            <person name="Shenoy N."/>
            <person name="Sisk P."/>
            <person name="Stolte C."/>
            <person name="Sykes S."/>
            <person name="Walk T."/>
            <person name="White J."/>
            <person name="Yandava C."/>
            <person name="Haas B."/>
            <person name="Nusbaum C."/>
            <person name="Birren B."/>
        </authorList>
    </citation>
    <scope>NUCLEOTIDE SEQUENCE [LARGE SCALE GENOMIC DNA]</scope>
    <source>
        <strain evidence="3">R3-111a-1</strain>
    </source>
</reference>
<name>J3P3A1_GAET3</name>
<evidence type="ECO:0000313" key="2">
    <source>
        <dbReference type="EnsemblFungi" id="EJT74143"/>
    </source>
</evidence>
<dbReference type="VEuPathDB" id="FungiDB:GGTG_07989"/>
<evidence type="ECO:0000313" key="1">
    <source>
        <dbReference type="EMBL" id="EJT74143.1"/>
    </source>
</evidence>
<keyword evidence="3" id="KW-1185">Reference proteome</keyword>
<dbReference type="GeneID" id="20348447"/>
<dbReference type="RefSeq" id="XP_009224087.1">
    <property type="nucleotide sequence ID" value="XM_009225823.1"/>
</dbReference>
<organism evidence="1">
    <name type="scientific">Gaeumannomyces tritici (strain R3-111a-1)</name>
    <name type="common">Wheat and barley take-all root rot fungus</name>
    <name type="synonym">Gaeumannomyces graminis var. tritici</name>
    <dbReference type="NCBI Taxonomy" id="644352"/>
    <lineage>
        <taxon>Eukaryota</taxon>
        <taxon>Fungi</taxon>
        <taxon>Dikarya</taxon>
        <taxon>Ascomycota</taxon>
        <taxon>Pezizomycotina</taxon>
        <taxon>Sordariomycetes</taxon>
        <taxon>Sordariomycetidae</taxon>
        <taxon>Magnaporthales</taxon>
        <taxon>Magnaporthaceae</taxon>
        <taxon>Gaeumannomyces</taxon>
    </lineage>
</organism>
<accession>J3P3A1</accession>
<reference evidence="2" key="4">
    <citation type="journal article" date="2015" name="G3 (Bethesda)">
        <title>Genome sequences of three phytopathogenic species of the Magnaporthaceae family of fungi.</title>
        <authorList>
            <person name="Okagaki L.H."/>
            <person name="Nunes C.C."/>
            <person name="Sailsbery J."/>
            <person name="Clay B."/>
            <person name="Brown D."/>
            <person name="John T."/>
            <person name="Oh Y."/>
            <person name="Young N."/>
            <person name="Fitzgerald M."/>
            <person name="Haas B.J."/>
            <person name="Zeng Q."/>
            <person name="Young S."/>
            <person name="Adiconis X."/>
            <person name="Fan L."/>
            <person name="Levin J.Z."/>
            <person name="Mitchell T.K."/>
            <person name="Okubara P.A."/>
            <person name="Farman M.L."/>
            <person name="Kohn L.M."/>
            <person name="Birren B."/>
            <person name="Ma L.-J."/>
            <person name="Dean R.A."/>
        </authorList>
    </citation>
    <scope>NUCLEOTIDE SEQUENCE</scope>
    <source>
        <strain evidence="2">R3-111a-1</strain>
    </source>
</reference>
<gene>
    <name evidence="2" type="primary">20348447</name>
    <name evidence="1" type="ORF">GGTG_07989</name>
</gene>
<dbReference type="HOGENOM" id="CLU_2061631_0_0_1"/>
<evidence type="ECO:0000313" key="3">
    <source>
        <dbReference type="Proteomes" id="UP000006039"/>
    </source>
</evidence>